<sequence>MREKPLILIVDDEKDFTEIIGAKLEGLGCDVIDAQNWAAAVKQAQELQPDLILMDINMPGVSGIDAAIEMKKDPKTKNIRIAFLTSMKEPWPSLSGDNQAISQEFGMDGFLEKTDDLDALAGKIQEILAKP</sequence>
<dbReference type="InterPro" id="IPR001789">
    <property type="entry name" value="Sig_transdc_resp-reg_receiver"/>
</dbReference>
<feature type="domain" description="Response regulatory" evidence="3">
    <location>
        <begin position="6"/>
        <end position="128"/>
    </location>
</feature>
<dbReference type="InterPro" id="IPR050595">
    <property type="entry name" value="Bact_response_regulator"/>
</dbReference>
<dbReference type="STRING" id="1798652.A3A43_02810"/>
<dbReference type="Pfam" id="PF00072">
    <property type="entry name" value="Response_reg"/>
    <property type="match status" value="1"/>
</dbReference>
<evidence type="ECO:0000313" key="4">
    <source>
        <dbReference type="EMBL" id="OGZ01429.1"/>
    </source>
</evidence>
<evidence type="ECO:0000259" key="3">
    <source>
        <dbReference type="PROSITE" id="PS50110"/>
    </source>
</evidence>
<organism evidence="4 5">
    <name type="scientific">Candidatus Liptonbacteria bacterium RIFCSPLOWO2_01_FULL_56_20</name>
    <dbReference type="NCBI Taxonomy" id="1798652"/>
    <lineage>
        <taxon>Bacteria</taxon>
        <taxon>Candidatus Liptoniibacteriota</taxon>
    </lineage>
</organism>
<accession>A0A1G2CJ94</accession>
<dbReference type="SMART" id="SM00448">
    <property type="entry name" value="REC"/>
    <property type="match status" value="1"/>
</dbReference>
<name>A0A1G2CJ94_9BACT</name>
<dbReference type="EMBL" id="MHLC01000011">
    <property type="protein sequence ID" value="OGZ01429.1"/>
    <property type="molecule type" value="Genomic_DNA"/>
</dbReference>
<dbReference type="Gene3D" id="3.40.50.2300">
    <property type="match status" value="1"/>
</dbReference>
<dbReference type="PROSITE" id="PS50110">
    <property type="entry name" value="RESPONSE_REGULATORY"/>
    <property type="match status" value="1"/>
</dbReference>
<reference evidence="4 5" key="1">
    <citation type="journal article" date="2016" name="Nat. Commun.">
        <title>Thousands of microbial genomes shed light on interconnected biogeochemical processes in an aquifer system.</title>
        <authorList>
            <person name="Anantharaman K."/>
            <person name="Brown C.T."/>
            <person name="Hug L.A."/>
            <person name="Sharon I."/>
            <person name="Castelle C.J."/>
            <person name="Probst A.J."/>
            <person name="Thomas B.C."/>
            <person name="Singh A."/>
            <person name="Wilkins M.J."/>
            <person name="Karaoz U."/>
            <person name="Brodie E.L."/>
            <person name="Williams K.H."/>
            <person name="Hubbard S.S."/>
            <person name="Banfield J.F."/>
        </authorList>
    </citation>
    <scope>NUCLEOTIDE SEQUENCE [LARGE SCALE GENOMIC DNA]</scope>
</reference>
<dbReference type="AlphaFoldDB" id="A0A1G2CJ94"/>
<protein>
    <recommendedName>
        <fullName evidence="3">Response regulatory domain-containing protein</fullName>
    </recommendedName>
</protein>
<gene>
    <name evidence="4" type="ORF">A3A43_02810</name>
</gene>
<keyword evidence="1 2" id="KW-0597">Phosphoprotein</keyword>
<evidence type="ECO:0000256" key="1">
    <source>
        <dbReference type="ARBA" id="ARBA00022553"/>
    </source>
</evidence>
<feature type="modified residue" description="4-aspartylphosphate" evidence="2">
    <location>
        <position position="55"/>
    </location>
</feature>
<evidence type="ECO:0000256" key="2">
    <source>
        <dbReference type="PROSITE-ProRule" id="PRU00169"/>
    </source>
</evidence>
<dbReference type="SUPFAM" id="SSF52172">
    <property type="entry name" value="CheY-like"/>
    <property type="match status" value="1"/>
</dbReference>
<dbReference type="PANTHER" id="PTHR44591">
    <property type="entry name" value="STRESS RESPONSE REGULATOR PROTEIN 1"/>
    <property type="match status" value="1"/>
</dbReference>
<proteinExistence type="predicted"/>
<dbReference type="Proteomes" id="UP000178495">
    <property type="component" value="Unassembled WGS sequence"/>
</dbReference>
<evidence type="ECO:0000313" key="5">
    <source>
        <dbReference type="Proteomes" id="UP000178495"/>
    </source>
</evidence>
<dbReference type="PANTHER" id="PTHR44591:SF3">
    <property type="entry name" value="RESPONSE REGULATORY DOMAIN-CONTAINING PROTEIN"/>
    <property type="match status" value="1"/>
</dbReference>
<comment type="caution">
    <text evidence="4">The sequence shown here is derived from an EMBL/GenBank/DDBJ whole genome shotgun (WGS) entry which is preliminary data.</text>
</comment>
<dbReference type="InterPro" id="IPR011006">
    <property type="entry name" value="CheY-like_superfamily"/>
</dbReference>
<dbReference type="GO" id="GO:0000160">
    <property type="term" value="P:phosphorelay signal transduction system"/>
    <property type="evidence" value="ECO:0007669"/>
    <property type="project" value="InterPro"/>
</dbReference>